<keyword evidence="5 15" id="KW-0812">Transmembrane</keyword>
<comment type="caution">
    <text evidence="18">The sequence shown here is derived from an EMBL/GenBank/DDBJ whole genome shotgun (WGS) entry which is preliminary data.</text>
</comment>
<dbReference type="SMART" id="SM00365">
    <property type="entry name" value="LRR_SD22"/>
    <property type="match status" value="4"/>
</dbReference>
<feature type="binding site" evidence="14">
    <location>
        <position position="446"/>
    </location>
    <ligand>
        <name>ATP</name>
        <dbReference type="ChEBI" id="CHEBI:30616"/>
    </ligand>
</feature>
<dbReference type="PANTHER" id="PTHR48053">
    <property type="entry name" value="LEUCINE RICH REPEAT FAMILY PROTEIN, EXPRESSED"/>
    <property type="match status" value="1"/>
</dbReference>
<keyword evidence="13" id="KW-0325">Glycoprotein</keyword>
<dbReference type="SUPFAM" id="SSF52058">
    <property type="entry name" value="L domain-like"/>
    <property type="match status" value="1"/>
</dbReference>
<accession>A0A438BQ91</accession>
<keyword evidence="18" id="KW-0808">Transferase</keyword>
<dbReference type="EMBL" id="QGNW01002664">
    <property type="protein sequence ID" value="RVW13131.1"/>
    <property type="molecule type" value="Genomic_DNA"/>
</dbReference>
<dbReference type="GO" id="GO:0005886">
    <property type="term" value="C:plasma membrane"/>
    <property type="evidence" value="ECO:0007669"/>
    <property type="project" value="UniProtKB-SubCell"/>
</dbReference>
<comment type="subcellular location">
    <subcellularLocation>
        <location evidence="1">Cell membrane</location>
    </subcellularLocation>
    <subcellularLocation>
        <location evidence="2">Membrane</location>
        <topology evidence="2">Single-pass type I membrane protein</topology>
    </subcellularLocation>
</comment>
<keyword evidence="7" id="KW-0677">Repeat</keyword>
<dbReference type="SMART" id="SM00369">
    <property type="entry name" value="LRR_TYP"/>
    <property type="match status" value="4"/>
</dbReference>
<feature type="signal peptide" evidence="16">
    <location>
        <begin position="1"/>
        <end position="34"/>
    </location>
</feature>
<evidence type="ECO:0000256" key="9">
    <source>
        <dbReference type="ARBA" id="ARBA00022840"/>
    </source>
</evidence>
<keyword evidence="6 16" id="KW-0732">Signal</keyword>
<dbReference type="InterPro" id="IPR017441">
    <property type="entry name" value="Protein_kinase_ATP_BS"/>
</dbReference>
<evidence type="ECO:0000256" key="7">
    <source>
        <dbReference type="ARBA" id="ARBA00022737"/>
    </source>
</evidence>
<name>A0A438BQ91_VITVI</name>
<keyword evidence="9 14" id="KW-0067">ATP-binding</keyword>
<evidence type="ECO:0000256" key="11">
    <source>
        <dbReference type="ARBA" id="ARBA00023136"/>
    </source>
</evidence>
<dbReference type="InterPro" id="IPR032675">
    <property type="entry name" value="LRR_dom_sf"/>
</dbReference>
<evidence type="ECO:0000256" key="13">
    <source>
        <dbReference type="ARBA" id="ARBA00023180"/>
    </source>
</evidence>
<evidence type="ECO:0000256" key="10">
    <source>
        <dbReference type="ARBA" id="ARBA00022989"/>
    </source>
</evidence>
<evidence type="ECO:0000256" key="1">
    <source>
        <dbReference type="ARBA" id="ARBA00004236"/>
    </source>
</evidence>
<evidence type="ECO:0000256" key="6">
    <source>
        <dbReference type="ARBA" id="ARBA00022729"/>
    </source>
</evidence>
<dbReference type="Proteomes" id="UP000288805">
    <property type="component" value="Unassembled WGS sequence"/>
</dbReference>
<feature type="domain" description="Protein kinase" evidence="17">
    <location>
        <begin position="361"/>
        <end position="637"/>
    </location>
</feature>
<evidence type="ECO:0000256" key="5">
    <source>
        <dbReference type="ARBA" id="ARBA00022692"/>
    </source>
</evidence>
<gene>
    <name evidence="18" type="primary">MIK2_90</name>
    <name evidence="18" type="ORF">CK203_110218</name>
</gene>
<evidence type="ECO:0000313" key="18">
    <source>
        <dbReference type="EMBL" id="RVW13131.1"/>
    </source>
</evidence>
<evidence type="ECO:0000256" key="12">
    <source>
        <dbReference type="ARBA" id="ARBA00023170"/>
    </source>
</evidence>
<dbReference type="InterPro" id="IPR000719">
    <property type="entry name" value="Prot_kinase_dom"/>
</dbReference>
<evidence type="ECO:0000256" key="3">
    <source>
        <dbReference type="ARBA" id="ARBA00009592"/>
    </source>
</evidence>
<dbReference type="FunFam" id="3.80.10.10:FF:000041">
    <property type="entry name" value="LRR receptor-like serine/threonine-protein kinase ERECTA"/>
    <property type="match status" value="1"/>
</dbReference>
<sequence>MEWCSINPCRVLVVSVVLLSYNMLLISSPPAAAAATTDAQVGLRAEALRNSTWWCLLHLNLSHSYIYGHIPDDIGTLTKLTYLRISYCALDGELPVSLESYSFALSYNYLSGAIPSSLGYLKNLIHLDLSYNYLSGAIPSSIGYLKNLIHLDLGSNSLSSVIPSSLGSLTNLEYLYLNFNRINGSIPSEIGNLKNLVQLSLSHNALLGTIPSSLDWITTTLPVLFPSLGYLIHLNVFNIRRNRIRGHIPSKIGNLNNLTSLDLSDNLIDGKIPSQLQKFEEFRKLEPLHNKLSGHIPPLSIYIHKGSSIDFSHNDFEGHIPHELQFVYPPRVFGHNKGLCGEREGLPHCKRGHKTILIISLSTILFLSFVALGILLLSRKTRRNQTKATSTKNGDIFSVWNYDGKIAYEDIIEATEDFDIKYCIGTGGYGSVYKAQLPTGNVVALKKLHGWERDEATYLKSFQNEYMERGSLYCVLSNEVEALELDWIKRDVSSNNILLDFKLDAFLSDFGTARLLHPDSSNQTLLAGTYGYIAPELAYTMAVTEKCDVYSFGVVALETMMESIREEVFTLLSSSSAQNIMLTDILDSRLPSPQDRQVARDVVLVVWLALKCIHSNPRSRPTMQHISSKLLIQSPFLEPFHGISLWQLNIQEI</sequence>
<keyword evidence="4" id="KW-0433">Leucine-rich repeat</keyword>
<dbReference type="Pfam" id="PF00069">
    <property type="entry name" value="Pkinase"/>
    <property type="match status" value="1"/>
</dbReference>
<dbReference type="InterPro" id="IPR011009">
    <property type="entry name" value="Kinase-like_dom_sf"/>
</dbReference>
<protein>
    <submittedName>
        <fullName evidence="18">MDIS1-interacting receptor like kinase 2</fullName>
    </submittedName>
</protein>
<dbReference type="InterPro" id="IPR001611">
    <property type="entry name" value="Leu-rich_rpt"/>
</dbReference>
<feature type="chain" id="PRO_5019134697" evidence="16">
    <location>
        <begin position="35"/>
        <end position="653"/>
    </location>
</feature>
<evidence type="ECO:0000256" key="14">
    <source>
        <dbReference type="PROSITE-ProRule" id="PRU10141"/>
    </source>
</evidence>
<keyword evidence="11 15" id="KW-0472">Membrane</keyword>
<keyword evidence="10 15" id="KW-1133">Transmembrane helix</keyword>
<dbReference type="PROSITE" id="PS50011">
    <property type="entry name" value="PROTEIN_KINASE_DOM"/>
    <property type="match status" value="1"/>
</dbReference>
<dbReference type="GO" id="GO:0004672">
    <property type="term" value="F:protein kinase activity"/>
    <property type="evidence" value="ECO:0007669"/>
    <property type="project" value="InterPro"/>
</dbReference>
<dbReference type="InterPro" id="IPR051716">
    <property type="entry name" value="Plant_RL_S/T_kinase"/>
</dbReference>
<evidence type="ECO:0000256" key="4">
    <source>
        <dbReference type="ARBA" id="ARBA00022614"/>
    </source>
</evidence>
<proteinExistence type="inferred from homology"/>
<keyword evidence="12 18" id="KW-0675">Receptor</keyword>
<evidence type="ECO:0000256" key="16">
    <source>
        <dbReference type="SAM" id="SignalP"/>
    </source>
</evidence>
<keyword evidence="8 14" id="KW-0547">Nucleotide-binding</keyword>
<evidence type="ECO:0000313" key="19">
    <source>
        <dbReference type="Proteomes" id="UP000288805"/>
    </source>
</evidence>
<dbReference type="Gene3D" id="3.80.10.10">
    <property type="entry name" value="Ribonuclease Inhibitor"/>
    <property type="match status" value="1"/>
</dbReference>
<evidence type="ECO:0000259" key="17">
    <source>
        <dbReference type="PROSITE" id="PS50011"/>
    </source>
</evidence>
<dbReference type="Pfam" id="PF13855">
    <property type="entry name" value="LRR_8"/>
    <property type="match status" value="1"/>
</dbReference>
<reference evidence="18 19" key="1">
    <citation type="journal article" date="2018" name="PLoS Genet.">
        <title>Population sequencing reveals clonal diversity and ancestral inbreeding in the grapevine cultivar Chardonnay.</title>
        <authorList>
            <person name="Roach M.J."/>
            <person name="Johnson D.L."/>
            <person name="Bohlmann J."/>
            <person name="van Vuuren H.J."/>
            <person name="Jones S.J."/>
            <person name="Pretorius I.S."/>
            <person name="Schmidt S.A."/>
            <person name="Borneman A.R."/>
        </authorList>
    </citation>
    <scope>NUCLEOTIDE SEQUENCE [LARGE SCALE GENOMIC DNA]</scope>
    <source>
        <strain evidence="19">cv. Chardonnay</strain>
        <tissue evidence="18">Leaf</tissue>
    </source>
</reference>
<dbReference type="Gene3D" id="1.10.510.10">
    <property type="entry name" value="Transferase(Phosphotransferase) domain 1"/>
    <property type="match status" value="1"/>
</dbReference>
<keyword evidence="18" id="KW-0418">Kinase</keyword>
<comment type="similarity">
    <text evidence="3">Belongs to the RLP family.</text>
</comment>
<evidence type="ECO:0000256" key="8">
    <source>
        <dbReference type="ARBA" id="ARBA00022741"/>
    </source>
</evidence>
<dbReference type="PANTHER" id="PTHR48053:SF126">
    <property type="entry name" value="MDIS1-INTERACTING RECEPTOR LIKE KINASE 2-LIKE ISOFORM X1"/>
    <property type="match status" value="1"/>
</dbReference>
<organism evidence="18 19">
    <name type="scientific">Vitis vinifera</name>
    <name type="common">Grape</name>
    <dbReference type="NCBI Taxonomy" id="29760"/>
    <lineage>
        <taxon>Eukaryota</taxon>
        <taxon>Viridiplantae</taxon>
        <taxon>Streptophyta</taxon>
        <taxon>Embryophyta</taxon>
        <taxon>Tracheophyta</taxon>
        <taxon>Spermatophyta</taxon>
        <taxon>Magnoliopsida</taxon>
        <taxon>eudicotyledons</taxon>
        <taxon>Gunneridae</taxon>
        <taxon>Pentapetalae</taxon>
        <taxon>rosids</taxon>
        <taxon>Vitales</taxon>
        <taxon>Vitaceae</taxon>
        <taxon>Viteae</taxon>
        <taxon>Vitis</taxon>
    </lineage>
</organism>
<dbReference type="AlphaFoldDB" id="A0A438BQ91"/>
<dbReference type="GO" id="GO:0005524">
    <property type="term" value="F:ATP binding"/>
    <property type="evidence" value="ECO:0007669"/>
    <property type="project" value="UniProtKB-UniRule"/>
</dbReference>
<dbReference type="Pfam" id="PF00560">
    <property type="entry name" value="LRR_1"/>
    <property type="match status" value="2"/>
</dbReference>
<evidence type="ECO:0000256" key="15">
    <source>
        <dbReference type="SAM" id="Phobius"/>
    </source>
</evidence>
<feature type="transmembrane region" description="Helical" evidence="15">
    <location>
        <begin position="356"/>
        <end position="377"/>
    </location>
</feature>
<dbReference type="FunFam" id="3.80.10.10:FF:000111">
    <property type="entry name" value="LRR receptor-like serine/threonine-protein kinase ERECTA"/>
    <property type="match status" value="1"/>
</dbReference>
<dbReference type="PROSITE" id="PS00107">
    <property type="entry name" value="PROTEIN_KINASE_ATP"/>
    <property type="match status" value="1"/>
</dbReference>
<dbReference type="SUPFAM" id="SSF56112">
    <property type="entry name" value="Protein kinase-like (PK-like)"/>
    <property type="match status" value="1"/>
</dbReference>
<evidence type="ECO:0000256" key="2">
    <source>
        <dbReference type="ARBA" id="ARBA00004479"/>
    </source>
</evidence>
<dbReference type="Gene3D" id="3.30.200.20">
    <property type="entry name" value="Phosphorylase Kinase, domain 1"/>
    <property type="match status" value="1"/>
</dbReference>
<dbReference type="InterPro" id="IPR003591">
    <property type="entry name" value="Leu-rich_rpt_typical-subtyp"/>
</dbReference>